<dbReference type="STRING" id="45065.Lgee_1056"/>
<dbReference type="SUPFAM" id="SSF56925">
    <property type="entry name" value="OMPA-like"/>
    <property type="match status" value="1"/>
</dbReference>
<dbReference type="RefSeq" id="WP_028386932.1">
    <property type="nucleotide sequence ID" value="NZ_CAAAHN010000001.1"/>
</dbReference>
<dbReference type="EMBL" id="LNYC01000037">
    <property type="protein sequence ID" value="KTD00144.1"/>
    <property type="molecule type" value="Genomic_DNA"/>
</dbReference>
<proteinExistence type="predicted"/>
<dbReference type="PATRIC" id="fig|45065.4.peg.1131"/>
<comment type="caution">
    <text evidence="3">The sequence shown here is derived from an EMBL/GenBank/DDBJ whole genome shotgun (WGS) entry which is preliminary data.</text>
</comment>
<dbReference type="Pfam" id="PF13505">
    <property type="entry name" value="OMP_b-brl"/>
    <property type="match status" value="1"/>
</dbReference>
<evidence type="ECO:0000313" key="4">
    <source>
        <dbReference type="Proteomes" id="UP000054785"/>
    </source>
</evidence>
<dbReference type="OrthoDB" id="5643626at2"/>
<keyword evidence="1" id="KW-0732">Signal</keyword>
<reference evidence="3 4" key="1">
    <citation type="submission" date="2015-11" db="EMBL/GenBank/DDBJ databases">
        <title>Genomic analysis of 38 Legionella species identifies large and diverse effector repertoires.</title>
        <authorList>
            <person name="Burstein D."/>
            <person name="Amaro F."/>
            <person name="Zusman T."/>
            <person name="Lifshitz Z."/>
            <person name="Cohen O."/>
            <person name="Gilbert J.A."/>
            <person name="Pupko T."/>
            <person name="Shuman H.A."/>
            <person name="Segal G."/>
        </authorList>
    </citation>
    <scope>NUCLEOTIDE SEQUENCE [LARGE SCALE GENOMIC DNA]</scope>
    <source>
        <strain evidence="3 4">ATCC 49504</strain>
    </source>
</reference>
<dbReference type="Proteomes" id="UP000054785">
    <property type="component" value="Unassembled WGS sequence"/>
</dbReference>
<name>A0A0W0TWX4_9GAMM</name>
<protein>
    <submittedName>
        <fullName evidence="3">SapA-like protein</fullName>
    </submittedName>
</protein>
<dbReference type="PROSITE" id="PS51257">
    <property type="entry name" value="PROKAR_LIPOPROTEIN"/>
    <property type="match status" value="1"/>
</dbReference>
<dbReference type="Gene3D" id="2.40.160.20">
    <property type="match status" value="1"/>
</dbReference>
<keyword evidence="4" id="KW-1185">Reference proteome</keyword>
<accession>A0A0W0TWX4</accession>
<organism evidence="3 4">
    <name type="scientific">Legionella geestiana</name>
    <dbReference type="NCBI Taxonomy" id="45065"/>
    <lineage>
        <taxon>Bacteria</taxon>
        <taxon>Pseudomonadati</taxon>
        <taxon>Pseudomonadota</taxon>
        <taxon>Gammaproteobacteria</taxon>
        <taxon>Legionellales</taxon>
        <taxon>Legionellaceae</taxon>
        <taxon>Legionella</taxon>
    </lineage>
</organism>
<gene>
    <name evidence="3" type="ORF">Lgee_1056</name>
</gene>
<feature type="domain" description="Outer membrane protein beta-barrel" evidence="2">
    <location>
        <begin position="30"/>
        <end position="237"/>
    </location>
</feature>
<evidence type="ECO:0000259" key="2">
    <source>
        <dbReference type="Pfam" id="PF13505"/>
    </source>
</evidence>
<dbReference type="InterPro" id="IPR027385">
    <property type="entry name" value="Beta-barrel_OMP"/>
</dbReference>
<sequence>MMKKIQLTALGLSLSMGCFAGEMGIVPEVSGLYAEAMLDYNGYHFNRAYTASFFGPEEIRAPSALIRNRFGYGLGVGYRFNDYIRTAFTFQARPSVRYQVVDDGPEQANGDFDSYAYLMNAYLSHPSLSMENFTPYIMGGLGVAQNKTSNIFWPLAVQTEFSDRTTQFAWQAGIGGLYAVNPHWMVDINYHFVSLGEVKNSGQYDAVGANGVPANGAPTRFNRIYSNQVELGVIYRFGVTV</sequence>
<dbReference type="AlphaFoldDB" id="A0A0W0TWX4"/>
<evidence type="ECO:0000256" key="1">
    <source>
        <dbReference type="ARBA" id="ARBA00022729"/>
    </source>
</evidence>
<dbReference type="InterPro" id="IPR011250">
    <property type="entry name" value="OMP/PagP_B-barrel"/>
</dbReference>
<evidence type="ECO:0000313" key="3">
    <source>
        <dbReference type="EMBL" id="KTD00144.1"/>
    </source>
</evidence>